<dbReference type="SUPFAM" id="SSF51905">
    <property type="entry name" value="FAD/NAD(P)-binding domain"/>
    <property type="match status" value="1"/>
</dbReference>
<dbReference type="PANTHER" id="PTHR16128">
    <property type="entry name" value="FAD/NAD(P)-BINDING OXIDOREDUCTASE FAMILY PROTEIN"/>
    <property type="match status" value="1"/>
</dbReference>
<dbReference type="Gene3D" id="3.90.660.10">
    <property type="match status" value="1"/>
</dbReference>
<organism evidence="1 2">
    <name type="scientific">Cymbomonas tetramitiformis</name>
    <dbReference type="NCBI Taxonomy" id="36881"/>
    <lineage>
        <taxon>Eukaryota</taxon>
        <taxon>Viridiplantae</taxon>
        <taxon>Chlorophyta</taxon>
        <taxon>Pyramimonadophyceae</taxon>
        <taxon>Pyramimonadales</taxon>
        <taxon>Pyramimonadaceae</taxon>
        <taxon>Cymbomonas</taxon>
    </lineage>
</organism>
<keyword evidence="2" id="KW-1185">Reference proteome</keyword>
<name>A0AAE0GNI5_9CHLO</name>
<accession>A0AAE0GNI5</accession>
<evidence type="ECO:0008006" key="3">
    <source>
        <dbReference type="Google" id="ProtNLM"/>
    </source>
</evidence>
<gene>
    <name evidence="1" type="ORF">CYMTET_10975</name>
</gene>
<comment type="caution">
    <text evidence="1">The sequence shown here is derived from an EMBL/GenBank/DDBJ whole genome shotgun (WGS) entry which is preliminary data.</text>
</comment>
<dbReference type="Proteomes" id="UP001190700">
    <property type="component" value="Unassembled WGS sequence"/>
</dbReference>
<dbReference type="Gene3D" id="3.50.50.60">
    <property type="entry name" value="FAD/NAD(P)-binding domain"/>
    <property type="match status" value="1"/>
</dbReference>
<dbReference type="PANTHER" id="PTHR16128:SF5">
    <property type="entry name" value="FAD_NAD(P)-BINDING OXIDOREDUCTASE FAMILY PROTEIN"/>
    <property type="match status" value="1"/>
</dbReference>
<evidence type="ECO:0000313" key="2">
    <source>
        <dbReference type="Proteomes" id="UP001190700"/>
    </source>
</evidence>
<dbReference type="AlphaFoldDB" id="A0AAE0GNI5"/>
<dbReference type="Pfam" id="PF13450">
    <property type="entry name" value="NAD_binding_8"/>
    <property type="match status" value="1"/>
</dbReference>
<evidence type="ECO:0000313" key="1">
    <source>
        <dbReference type="EMBL" id="KAK3281220.1"/>
    </source>
</evidence>
<sequence length="413" mass="43992">MRIAVVGGGLAGACCAHELAVSGKDVTLFDMGARGPGGRASCRPAEGYCFDHGCQVLAPVDRQFQNLLSNWEARGIVTQWEGRVGTLEAAMGLFTPRHKTTADVGDGAPAGDEGDKHCESPDSSFCGSGFFGALQAAKLYVGAPGMNSICERLLAAEPNVTVETYCRVTRVDWDGEQRTWRLDGLRGQSLDHSKEGNTPYFLGTFDALVVADVMAGTPGTPGTLNIDQEYHPLEKHFSAMAGVPPGSLFSAMIALPRALEGVPFDAAVVKGSTDLQWICRDSSKPGRGRDDGHECWVVVSSADFALRMVQAMPLSIDGKYNPQTQVYLDSIAPKLLAAFQDCVASFLNNGENLQPTYLKAQRWGNAAPATSLELPHECIHDPELNFAACGDFCSPEFGAHGALRSGHAAANLI</sequence>
<proteinExistence type="predicted"/>
<protein>
    <recommendedName>
        <fullName evidence="3">Amine oxidase domain-containing protein</fullName>
    </recommendedName>
</protein>
<reference evidence="1 2" key="1">
    <citation type="journal article" date="2015" name="Genome Biol. Evol.">
        <title>Comparative Genomics of a Bacterivorous Green Alga Reveals Evolutionary Causalities and Consequences of Phago-Mixotrophic Mode of Nutrition.</title>
        <authorList>
            <person name="Burns J.A."/>
            <person name="Paasch A."/>
            <person name="Narechania A."/>
            <person name="Kim E."/>
        </authorList>
    </citation>
    <scope>NUCLEOTIDE SEQUENCE [LARGE SCALE GENOMIC DNA]</scope>
    <source>
        <strain evidence="1 2">PLY_AMNH</strain>
    </source>
</reference>
<dbReference type="EMBL" id="LGRX02003948">
    <property type="protein sequence ID" value="KAK3281220.1"/>
    <property type="molecule type" value="Genomic_DNA"/>
</dbReference>
<dbReference type="InterPro" id="IPR036188">
    <property type="entry name" value="FAD/NAD-bd_sf"/>
</dbReference>